<dbReference type="SUPFAM" id="SSF53756">
    <property type="entry name" value="UDP-Glycosyltransferase/glycogen phosphorylase"/>
    <property type="match status" value="1"/>
</dbReference>
<sequence>MDLAILYDVPLPNRYAATIQMLRTAAAMAEQGRTCSFLTAEHRTSAGDTLAGLGLRPDTNLSLEAFFPPTRWPRLARRAGVFLQLRRLAADAPLAVLSRGGAGMASLPVLARLRRADRPLLLYEVHRLAGLTAFEAATGRSASPAEVRGRGALRAHARDLAAARAADGHVFLTEAVRRAALEAGFPAKPSIVLPSGTMIPPKETLEAARDLDVVYAGKLEARKGVPDLLGAMRELPSRHLDLAGGGPDEVAALRAAAPPNVRFHGWLDQDGVSGFFARGRVGACLLPLGLDSVSDRFTSPMKLLQMMAHGLAVVASDTPAIRAVVTDDEDSVVVPPGDARAAARAIDRLLREDDERARLGRAARRTAARYAWSERAARLGAFIDELARQGI</sequence>
<keyword evidence="4" id="KW-1185">Reference proteome</keyword>
<dbReference type="CDD" id="cd03801">
    <property type="entry name" value="GT4_PimA-like"/>
    <property type="match status" value="1"/>
</dbReference>
<evidence type="ECO:0000313" key="4">
    <source>
        <dbReference type="Proteomes" id="UP000563524"/>
    </source>
</evidence>
<keyword evidence="2 3" id="KW-0808">Transferase</keyword>
<accession>A0A840I4E3</accession>
<name>A0A840I4E3_9PROT</name>
<evidence type="ECO:0000256" key="1">
    <source>
        <dbReference type="ARBA" id="ARBA00022676"/>
    </source>
</evidence>
<keyword evidence="1" id="KW-0328">Glycosyltransferase</keyword>
<organism evidence="3 4">
    <name type="scientific">Parvularcula dongshanensis</name>
    <dbReference type="NCBI Taxonomy" id="1173995"/>
    <lineage>
        <taxon>Bacteria</taxon>
        <taxon>Pseudomonadati</taxon>
        <taxon>Pseudomonadota</taxon>
        <taxon>Alphaproteobacteria</taxon>
        <taxon>Parvularculales</taxon>
        <taxon>Parvularculaceae</taxon>
        <taxon>Parvularcula</taxon>
    </lineage>
</organism>
<comment type="caution">
    <text evidence="3">The sequence shown here is derived from an EMBL/GenBank/DDBJ whole genome shotgun (WGS) entry which is preliminary data.</text>
</comment>
<dbReference type="Pfam" id="PF13692">
    <property type="entry name" value="Glyco_trans_1_4"/>
    <property type="match status" value="1"/>
</dbReference>
<dbReference type="EMBL" id="JACHOB010000002">
    <property type="protein sequence ID" value="MBB4659074.1"/>
    <property type="molecule type" value="Genomic_DNA"/>
</dbReference>
<proteinExistence type="predicted"/>
<protein>
    <submittedName>
        <fullName evidence="3">Glycosyltransferase involved in cell wall biosynthesis</fullName>
    </submittedName>
</protein>
<dbReference type="PANTHER" id="PTHR12526:SF510">
    <property type="entry name" value="D-INOSITOL 3-PHOSPHATE GLYCOSYLTRANSFERASE"/>
    <property type="match status" value="1"/>
</dbReference>
<dbReference type="PANTHER" id="PTHR12526">
    <property type="entry name" value="GLYCOSYLTRANSFERASE"/>
    <property type="match status" value="1"/>
</dbReference>
<dbReference type="AlphaFoldDB" id="A0A840I4E3"/>
<dbReference type="RefSeq" id="WP_183817263.1">
    <property type="nucleotide sequence ID" value="NZ_JACHOB010000002.1"/>
</dbReference>
<evidence type="ECO:0000256" key="2">
    <source>
        <dbReference type="ARBA" id="ARBA00022679"/>
    </source>
</evidence>
<dbReference type="Proteomes" id="UP000563524">
    <property type="component" value="Unassembled WGS sequence"/>
</dbReference>
<reference evidence="3 4" key="1">
    <citation type="submission" date="2020-08" db="EMBL/GenBank/DDBJ databases">
        <title>Genomic Encyclopedia of Type Strains, Phase IV (KMG-IV): sequencing the most valuable type-strain genomes for metagenomic binning, comparative biology and taxonomic classification.</title>
        <authorList>
            <person name="Goeker M."/>
        </authorList>
    </citation>
    <scope>NUCLEOTIDE SEQUENCE [LARGE SCALE GENOMIC DNA]</scope>
    <source>
        <strain evidence="3 4">DSM 102850</strain>
    </source>
</reference>
<dbReference type="GO" id="GO:0016757">
    <property type="term" value="F:glycosyltransferase activity"/>
    <property type="evidence" value="ECO:0007669"/>
    <property type="project" value="UniProtKB-KW"/>
</dbReference>
<evidence type="ECO:0000313" key="3">
    <source>
        <dbReference type="EMBL" id="MBB4659074.1"/>
    </source>
</evidence>
<dbReference type="Gene3D" id="3.40.50.2000">
    <property type="entry name" value="Glycogen Phosphorylase B"/>
    <property type="match status" value="2"/>
</dbReference>
<gene>
    <name evidence="3" type="ORF">GGQ59_001588</name>
</gene>